<dbReference type="EMBL" id="JRES01000502">
    <property type="protein sequence ID" value="KNC30583.1"/>
    <property type="molecule type" value="Genomic_DNA"/>
</dbReference>
<evidence type="ECO:0000313" key="3">
    <source>
        <dbReference type="Proteomes" id="UP000037069"/>
    </source>
</evidence>
<feature type="signal peptide" evidence="1">
    <location>
        <begin position="1"/>
        <end position="17"/>
    </location>
</feature>
<keyword evidence="3" id="KW-1185">Reference proteome</keyword>
<gene>
    <name evidence="2" type="ORF">FF38_11994</name>
</gene>
<protein>
    <submittedName>
        <fullName evidence="2">Uncharacterized protein</fullName>
    </submittedName>
</protein>
<dbReference type="Proteomes" id="UP000037069">
    <property type="component" value="Unassembled WGS sequence"/>
</dbReference>
<evidence type="ECO:0000256" key="1">
    <source>
        <dbReference type="SAM" id="SignalP"/>
    </source>
</evidence>
<sequence>MITVTVISFLVNVPVLSEQITLTQPKVSTVGSFLTIALRLAMRITPKAKVTVTTMGKPSGIAATARETDILNISVKGLPCSQPNSIITPIIRKE</sequence>
<feature type="chain" id="PRO_5005536234" evidence="1">
    <location>
        <begin position="18"/>
        <end position="94"/>
    </location>
</feature>
<name>A0A0L0CDU1_LUCCU</name>
<evidence type="ECO:0000313" key="2">
    <source>
        <dbReference type="EMBL" id="KNC30583.1"/>
    </source>
</evidence>
<dbReference type="AlphaFoldDB" id="A0A0L0CDU1"/>
<reference evidence="2 3" key="1">
    <citation type="journal article" date="2015" name="Nat. Commun.">
        <title>Lucilia cuprina genome unlocks parasitic fly biology to underpin future interventions.</title>
        <authorList>
            <person name="Anstead C.A."/>
            <person name="Korhonen P.K."/>
            <person name="Young N.D."/>
            <person name="Hall R.S."/>
            <person name="Jex A.R."/>
            <person name="Murali S.C."/>
            <person name="Hughes D.S."/>
            <person name="Lee S.F."/>
            <person name="Perry T."/>
            <person name="Stroehlein A.J."/>
            <person name="Ansell B.R."/>
            <person name="Breugelmans B."/>
            <person name="Hofmann A."/>
            <person name="Qu J."/>
            <person name="Dugan S."/>
            <person name="Lee S.L."/>
            <person name="Chao H."/>
            <person name="Dinh H."/>
            <person name="Han Y."/>
            <person name="Doddapaneni H.V."/>
            <person name="Worley K.C."/>
            <person name="Muzny D.M."/>
            <person name="Ioannidis P."/>
            <person name="Waterhouse R.M."/>
            <person name="Zdobnov E.M."/>
            <person name="James P.J."/>
            <person name="Bagnall N.H."/>
            <person name="Kotze A.C."/>
            <person name="Gibbs R.A."/>
            <person name="Richards S."/>
            <person name="Batterham P."/>
            <person name="Gasser R.B."/>
        </authorList>
    </citation>
    <scope>NUCLEOTIDE SEQUENCE [LARGE SCALE GENOMIC DNA]</scope>
    <source>
        <strain evidence="2 3">LS</strain>
        <tissue evidence="2">Full body</tissue>
    </source>
</reference>
<keyword evidence="1" id="KW-0732">Signal</keyword>
<proteinExistence type="predicted"/>
<comment type="caution">
    <text evidence="2">The sequence shown here is derived from an EMBL/GenBank/DDBJ whole genome shotgun (WGS) entry which is preliminary data.</text>
</comment>
<accession>A0A0L0CDU1</accession>
<organism evidence="2 3">
    <name type="scientific">Lucilia cuprina</name>
    <name type="common">Green bottle fly</name>
    <name type="synonym">Australian sheep blowfly</name>
    <dbReference type="NCBI Taxonomy" id="7375"/>
    <lineage>
        <taxon>Eukaryota</taxon>
        <taxon>Metazoa</taxon>
        <taxon>Ecdysozoa</taxon>
        <taxon>Arthropoda</taxon>
        <taxon>Hexapoda</taxon>
        <taxon>Insecta</taxon>
        <taxon>Pterygota</taxon>
        <taxon>Neoptera</taxon>
        <taxon>Endopterygota</taxon>
        <taxon>Diptera</taxon>
        <taxon>Brachycera</taxon>
        <taxon>Muscomorpha</taxon>
        <taxon>Oestroidea</taxon>
        <taxon>Calliphoridae</taxon>
        <taxon>Luciliinae</taxon>
        <taxon>Lucilia</taxon>
    </lineage>
</organism>